<keyword evidence="2" id="KW-1185">Reference proteome</keyword>
<dbReference type="AlphaFoldDB" id="A0A822XXA0"/>
<sequence>MSNGCSKSEQHHLLGKVAITLRLIWDVRNRKIHDNMMLSLIWVVRSVNNHVLSPILVATNNNMLEVTYRTPFSLCTDGAFNYEALKASTAYILIQNEEKDLETAGYRIEAN</sequence>
<gene>
    <name evidence="1" type="ORF">HUJ06_023491</name>
</gene>
<proteinExistence type="predicted"/>
<name>A0A822XXA0_NELNU</name>
<organism evidence="1 2">
    <name type="scientific">Nelumbo nucifera</name>
    <name type="common">Sacred lotus</name>
    <dbReference type="NCBI Taxonomy" id="4432"/>
    <lineage>
        <taxon>Eukaryota</taxon>
        <taxon>Viridiplantae</taxon>
        <taxon>Streptophyta</taxon>
        <taxon>Embryophyta</taxon>
        <taxon>Tracheophyta</taxon>
        <taxon>Spermatophyta</taxon>
        <taxon>Magnoliopsida</taxon>
        <taxon>Proteales</taxon>
        <taxon>Nelumbonaceae</taxon>
        <taxon>Nelumbo</taxon>
    </lineage>
</organism>
<evidence type="ECO:0000313" key="2">
    <source>
        <dbReference type="Proteomes" id="UP000607653"/>
    </source>
</evidence>
<dbReference type="EMBL" id="DUZY01000001">
    <property type="protein sequence ID" value="DAD22028.1"/>
    <property type="molecule type" value="Genomic_DNA"/>
</dbReference>
<comment type="caution">
    <text evidence="1">The sequence shown here is derived from an EMBL/GenBank/DDBJ whole genome shotgun (WGS) entry which is preliminary data.</text>
</comment>
<accession>A0A822XXA0</accession>
<dbReference type="Proteomes" id="UP000607653">
    <property type="component" value="Unassembled WGS sequence"/>
</dbReference>
<protein>
    <submittedName>
        <fullName evidence="1">Uncharacterized protein</fullName>
    </submittedName>
</protein>
<reference evidence="1 2" key="1">
    <citation type="journal article" date="2020" name="Mol. Biol. Evol.">
        <title>Distinct Expression and Methylation Patterns for Genes with Different Fates following a Single Whole-Genome Duplication in Flowering Plants.</title>
        <authorList>
            <person name="Shi T."/>
            <person name="Rahmani R.S."/>
            <person name="Gugger P.F."/>
            <person name="Wang M."/>
            <person name="Li H."/>
            <person name="Zhang Y."/>
            <person name="Li Z."/>
            <person name="Wang Q."/>
            <person name="Van de Peer Y."/>
            <person name="Marchal K."/>
            <person name="Chen J."/>
        </authorList>
    </citation>
    <scope>NUCLEOTIDE SEQUENCE [LARGE SCALE GENOMIC DNA]</scope>
    <source>
        <tissue evidence="1">Leaf</tissue>
    </source>
</reference>
<evidence type="ECO:0000313" key="1">
    <source>
        <dbReference type="EMBL" id="DAD22028.1"/>
    </source>
</evidence>